<dbReference type="EMBL" id="JAELUR010000008">
    <property type="protein sequence ID" value="KAG7427736.1"/>
    <property type="molecule type" value="Genomic_DNA"/>
</dbReference>
<dbReference type="Proteomes" id="UP000693942">
    <property type="component" value="Unassembled WGS sequence"/>
</dbReference>
<protein>
    <submittedName>
        <fullName evidence="1">Secondary metabolism regulator LAE1</fullName>
    </submittedName>
</protein>
<reference evidence="1" key="1">
    <citation type="submission" date="2021-04" db="EMBL/GenBank/DDBJ databases">
        <title>First draft genome resource for Brassicaceae pathogens Fusarium oxysporum f. sp. raphani and Fusarium oxysporum f. sp. rapae.</title>
        <authorList>
            <person name="Asai S."/>
        </authorList>
    </citation>
    <scope>NUCLEOTIDE SEQUENCE</scope>
    <source>
        <strain evidence="1">Tf1262</strain>
    </source>
</reference>
<name>A0A8J5PSX8_FUSOX</name>
<organism evidence="1 2">
    <name type="scientific">Fusarium oxysporum f. sp. raphani</name>
    <dbReference type="NCBI Taxonomy" id="96318"/>
    <lineage>
        <taxon>Eukaryota</taxon>
        <taxon>Fungi</taxon>
        <taxon>Dikarya</taxon>
        <taxon>Ascomycota</taxon>
        <taxon>Pezizomycotina</taxon>
        <taxon>Sordariomycetes</taxon>
        <taxon>Hypocreomycetidae</taxon>
        <taxon>Hypocreales</taxon>
        <taxon>Nectriaceae</taxon>
        <taxon>Fusarium</taxon>
        <taxon>Fusarium oxysporum species complex</taxon>
    </lineage>
</organism>
<sequence>MSSDTESEEKHLENGCWINGRFYGSWKRGTYVFPIDSEELERLDIFHKCFLVARCEPFSAPITRRSPKIMDLGTGTGIWPICLAEEKLLVRCPNYGHRLEPGSARITDLWPQIYGNVFEHLAPDHGYIEHVEIDWTPRWQGDDQPENSYFQRWSELFLSSMDKSNRSARVVPAKMQQLIKAAGFTDVKEKVIQAFVCPWTSDSHEQDVARWFNLALSRSFETLSMMPLIEKQGLTYEKVSELCARAREEICVLQNHAFCNIYVWTARKPEGCLSNAHIGQTETVDRTFDAEIN</sequence>
<proteinExistence type="predicted"/>
<gene>
    <name evidence="1" type="primary">laeA-0</name>
    <name evidence="1" type="ORF">Forpi1262_v011040</name>
</gene>
<accession>A0A8J5PSX8</accession>
<comment type="caution">
    <text evidence="1">The sequence shown here is derived from an EMBL/GenBank/DDBJ whole genome shotgun (WGS) entry which is preliminary data.</text>
</comment>
<evidence type="ECO:0000313" key="2">
    <source>
        <dbReference type="Proteomes" id="UP000693942"/>
    </source>
</evidence>
<evidence type="ECO:0000313" key="1">
    <source>
        <dbReference type="EMBL" id="KAG7427736.1"/>
    </source>
</evidence>
<dbReference type="AlphaFoldDB" id="A0A8J5PSX8"/>